<evidence type="ECO:0000313" key="1">
    <source>
        <dbReference type="EMBL" id="DAE28904.1"/>
    </source>
</evidence>
<accession>A0A8S5RC03</accession>
<dbReference type="EMBL" id="BK059091">
    <property type="protein sequence ID" value="DAE28904.1"/>
    <property type="molecule type" value="Genomic_DNA"/>
</dbReference>
<reference evidence="1" key="1">
    <citation type="journal article" date="2021" name="Proc. Natl. Acad. Sci. U.S.A.">
        <title>A Catalog of Tens of Thousands of Viruses from Human Metagenomes Reveals Hidden Associations with Chronic Diseases.</title>
        <authorList>
            <person name="Tisza M.J."/>
            <person name="Buck C.B."/>
        </authorList>
    </citation>
    <scope>NUCLEOTIDE SEQUENCE</scope>
    <source>
        <strain evidence="1">CtmTa7</strain>
    </source>
</reference>
<organism evidence="1">
    <name type="scientific">virus sp. ctmTa7</name>
    <dbReference type="NCBI Taxonomy" id="2828255"/>
    <lineage>
        <taxon>Viruses</taxon>
    </lineage>
</organism>
<sequence length="30" mass="3446">MKKTIMVFEVRDSRIIVTSGVIHSQIDKIT</sequence>
<proteinExistence type="predicted"/>
<name>A0A8S5RC03_9VIRU</name>
<protein>
    <submittedName>
        <fullName evidence="1">Uncharacterized protein</fullName>
    </submittedName>
</protein>